<dbReference type="GO" id="GO:0016020">
    <property type="term" value="C:membrane"/>
    <property type="evidence" value="ECO:0007669"/>
    <property type="project" value="UniProtKB-SubCell"/>
</dbReference>
<dbReference type="AlphaFoldDB" id="A0A8J4QSQ9"/>
<dbReference type="InterPro" id="IPR012595">
    <property type="entry name" value="PetM_cyt_b6/f_cplx_su7"/>
</dbReference>
<dbReference type="GO" id="GO:0009512">
    <property type="term" value="C:cytochrome b6f complex"/>
    <property type="evidence" value="ECO:0007669"/>
    <property type="project" value="InterPro"/>
</dbReference>
<evidence type="ECO:0000256" key="9">
    <source>
        <dbReference type="ARBA" id="ARBA00023136"/>
    </source>
</evidence>
<dbReference type="InterPro" id="IPR003340">
    <property type="entry name" value="B3_DNA-bd"/>
</dbReference>
<evidence type="ECO:0000256" key="10">
    <source>
        <dbReference type="ARBA" id="ARBA00023163"/>
    </source>
</evidence>
<evidence type="ECO:0000256" key="8">
    <source>
        <dbReference type="ARBA" id="ARBA00023125"/>
    </source>
</evidence>
<keyword evidence="10" id="KW-0804">Transcription</keyword>
<dbReference type="SMART" id="SM01019">
    <property type="entry name" value="B3"/>
    <property type="match status" value="1"/>
</dbReference>
<keyword evidence="7" id="KW-0805">Transcription regulation</keyword>
<feature type="compositionally biased region" description="Basic residues" evidence="12">
    <location>
        <begin position="158"/>
        <end position="173"/>
    </location>
</feature>
<keyword evidence="5" id="KW-0249">Electron transport</keyword>
<evidence type="ECO:0000256" key="11">
    <source>
        <dbReference type="ARBA" id="ARBA00023242"/>
    </source>
</evidence>
<evidence type="ECO:0000256" key="4">
    <source>
        <dbReference type="ARBA" id="ARBA00022692"/>
    </source>
</evidence>
<keyword evidence="9 13" id="KW-0472">Membrane</keyword>
<evidence type="ECO:0000256" key="1">
    <source>
        <dbReference type="ARBA" id="ARBA00004123"/>
    </source>
</evidence>
<evidence type="ECO:0000256" key="7">
    <source>
        <dbReference type="ARBA" id="ARBA00023015"/>
    </source>
</evidence>
<evidence type="ECO:0000256" key="5">
    <source>
        <dbReference type="ARBA" id="ARBA00022982"/>
    </source>
</evidence>
<feature type="compositionally biased region" description="Acidic residues" evidence="12">
    <location>
        <begin position="129"/>
        <end position="154"/>
    </location>
</feature>
<dbReference type="Gene3D" id="2.40.330.10">
    <property type="entry name" value="DNA-binding pseudobarrel domain"/>
    <property type="match status" value="1"/>
</dbReference>
<dbReference type="InterPro" id="IPR053333">
    <property type="entry name" value="Cytochrome_b6-f_sub7"/>
</dbReference>
<comment type="caution">
    <text evidence="15">The sequence shown here is derived from an EMBL/GenBank/DDBJ whole genome shotgun (WGS) entry which is preliminary data.</text>
</comment>
<comment type="subcellular location">
    <subcellularLocation>
        <location evidence="2">Membrane</location>
        <topology evidence="2">Single-pass membrane protein</topology>
    </subcellularLocation>
    <subcellularLocation>
        <location evidence="1">Nucleus</location>
    </subcellularLocation>
</comment>
<evidence type="ECO:0000313" key="16">
    <source>
        <dbReference type="Proteomes" id="UP000737018"/>
    </source>
</evidence>
<dbReference type="OrthoDB" id="1094641at2759"/>
<protein>
    <recommendedName>
        <fullName evidence="14">TF-B3 domain-containing protein</fullName>
    </recommendedName>
</protein>
<evidence type="ECO:0000256" key="12">
    <source>
        <dbReference type="SAM" id="MobiDB-lite"/>
    </source>
</evidence>
<dbReference type="SUPFAM" id="SSF103441">
    <property type="entry name" value="PetM subunit of the cytochrome b6f complex"/>
    <property type="match status" value="1"/>
</dbReference>
<dbReference type="Proteomes" id="UP000737018">
    <property type="component" value="Unassembled WGS sequence"/>
</dbReference>
<feature type="region of interest" description="Disordered" evidence="12">
    <location>
        <begin position="129"/>
        <end position="173"/>
    </location>
</feature>
<keyword evidence="4 13" id="KW-0812">Transmembrane</keyword>
<keyword evidence="8" id="KW-0238">DNA-binding</keyword>
<dbReference type="PANTHER" id="PTHR34951">
    <property type="entry name" value="B6F COMPLEX SUBUNIT, PUTATIVE, EXPRESSED-RELATED"/>
    <property type="match status" value="1"/>
</dbReference>
<reference evidence="15" key="1">
    <citation type="submission" date="2020-03" db="EMBL/GenBank/DDBJ databases">
        <title>Castanea mollissima Vanexum genome sequencing.</title>
        <authorList>
            <person name="Staton M."/>
        </authorList>
    </citation>
    <scope>NUCLEOTIDE SEQUENCE</scope>
    <source>
        <tissue evidence="15">Leaf</tissue>
    </source>
</reference>
<dbReference type="GO" id="GO:0005634">
    <property type="term" value="C:nucleus"/>
    <property type="evidence" value="ECO:0007669"/>
    <property type="project" value="UniProtKB-SubCell"/>
</dbReference>
<dbReference type="InterPro" id="IPR015300">
    <property type="entry name" value="DNA-bd_pseudobarrel_sf"/>
</dbReference>
<evidence type="ECO:0000313" key="15">
    <source>
        <dbReference type="EMBL" id="KAF3952084.1"/>
    </source>
</evidence>
<dbReference type="CDD" id="cd10017">
    <property type="entry name" value="B3_DNA"/>
    <property type="match status" value="1"/>
</dbReference>
<dbReference type="EMBL" id="JRKL02004653">
    <property type="protein sequence ID" value="KAF3952084.1"/>
    <property type="molecule type" value="Genomic_DNA"/>
</dbReference>
<dbReference type="Pfam" id="PF02362">
    <property type="entry name" value="B3"/>
    <property type="match status" value="1"/>
</dbReference>
<evidence type="ECO:0000256" key="2">
    <source>
        <dbReference type="ARBA" id="ARBA00004167"/>
    </source>
</evidence>
<dbReference type="HAMAP" id="MF_00396">
    <property type="entry name" value="Cytb6_f_PetM"/>
    <property type="match status" value="1"/>
</dbReference>
<proteinExistence type="inferred from homology"/>
<dbReference type="PROSITE" id="PS50863">
    <property type="entry name" value="B3"/>
    <property type="match status" value="1"/>
</dbReference>
<evidence type="ECO:0000259" key="14">
    <source>
        <dbReference type="PROSITE" id="PS50863"/>
    </source>
</evidence>
<keyword evidence="3" id="KW-0813">Transport</keyword>
<dbReference type="Pfam" id="PF08041">
    <property type="entry name" value="PetM"/>
    <property type="match status" value="1"/>
</dbReference>
<gene>
    <name evidence="15" type="ORF">CMV_022327</name>
</gene>
<feature type="transmembrane region" description="Helical" evidence="13">
    <location>
        <begin position="354"/>
        <end position="376"/>
    </location>
</feature>
<name>A0A8J4QSQ9_9ROSI</name>
<dbReference type="PANTHER" id="PTHR34951:SF1">
    <property type="entry name" value="B6F COMPLEX SUBUNIT, PUTATIVE, EXPRESSED-RELATED"/>
    <property type="match status" value="1"/>
</dbReference>
<keyword evidence="6 13" id="KW-1133">Transmembrane helix</keyword>
<accession>A0A8J4QSQ9</accession>
<sequence>MMKNMSSTTTKRCTRFFKVFLPEYCSERLRIPDAFVSQLDRSVPKKAILRSGNGKIWHVKVEKISDGMFFLSGWQEFVKDNLIELGDFLVFQYNGHDVFGFKLFGNSGCEKGEIETHVSINSTIEYINVEEEEEEETEEEENDSDNDDDEDYEDEVRNKKKNAKNIRKRRPRTKYCDRGQKKIVWKISRGLGKLHLKGRYFSFFVLNNLICLACLPIILFPTLSIFFHLSPYKVSFSCLPPTIIYFHILNKQLFINQPSQKKKITMATLSPPTITATSTTTIASSRRMKKNVNYITGLNSFGGLKAHNSVASLGLPVCTEQSFAKVVSSLKVPSKSKGRGGGALSSTCNAAGEIFKIAAIMNGLTLVGVAVGFVLLRIEAFVEESE</sequence>
<keyword evidence="16" id="KW-1185">Reference proteome</keyword>
<evidence type="ECO:0000256" key="13">
    <source>
        <dbReference type="SAM" id="Phobius"/>
    </source>
</evidence>
<feature type="domain" description="TF-B3" evidence="14">
    <location>
        <begin position="14"/>
        <end position="107"/>
    </location>
</feature>
<dbReference type="GO" id="GO:0003677">
    <property type="term" value="F:DNA binding"/>
    <property type="evidence" value="ECO:0007669"/>
    <property type="project" value="UniProtKB-KW"/>
</dbReference>
<keyword evidence="11" id="KW-0539">Nucleus</keyword>
<dbReference type="SUPFAM" id="SSF101936">
    <property type="entry name" value="DNA-binding pseudobarrel domain"/>
    <property type="match status" value="1"/>
</dbReference>
<evidence type="ECO:0000256" key="6">
    <source>
        <dbReference type="ARBA" id="ARBA00022989"/>
    </source>
</evidence>
<organism evidence="15 16">
    <name type="scientific">Castanea mollissima</name>
    <name type="common">Chinese chestnut</name>
    <dbReference type="NCBI Taxonomy" id="60419"/>
    <lineage>
        <taxon>Eukaryota</taxon>
        <taxon>Viridiplantae</taxon>
        <taxon>Streptophyta</taxon>
        <taxon>Embryophyta</taxon>
        <taxon>Tracheophyta</taxon>
        <taxon>Spermatophyta</taxon>
        <taxon>Magnoliopsida</taxon>
        <taxon>eudicotyledons</taxon>
        <taxon>Gunneridae</taxon>
        <taxon>Pentapetalae</taxon>
        <taxon>rosids</taxon>
        <taxon>fabids</taxon>
        <taxon>Fagales</taxon>
        <taxon>Fagaceae</taxon>
        <taxon>Castanea</taxon>
    </lineage>
</organism>
<feature type="transmembrane region" description="Helical" evidence="13">
    <location>
        <begin position="203"/>
        <end position="227"/>
    </location>
</feature>
<evidence type="ECO:0000256" key="3">
    <source>
        <dbReference type="ARBA" id="ARBA00022448"/>
    </source>
</evidence>